<dbReference type="Gene3D" id="3.30.460.10">
    <property type="entry name" value="Beta Polymerase, domain 2"/>
    <property type="match status" value="1"/>
</dbReference>
<gene>
    <name evidence="2" type="ORF">OKIOD_LOCUS1290</name>
</gene>
<evidence type="ECO:0000313" key="2">
    <source>
        <dbReference type="EMBL" id="CAG5080897.1"/>
    </source>
</evidence>
<dbReference type="InterPro" id="IPR045862">
    <property type="entry name" value="Trf4-like"/>
</dbReference>
<dbReference type="PANTHER" id="PTHR23092">
    <property type="entry name" value="POLY(A) RNA POLYMERASE"/>
    <property type="match status" value="1"/>
</dbReference>
<dbReference type="CDD" id="cd05402">
    <property type="entry name" value="NT_PAP_TUTase"/>
    <property type="match status" value="1"/>
</dbReference>
<evidence type="ECO:0000259" key="1">
    <source>
        <dbReference type="Pfam" id="PF22600"/>
    </source>
</evidence>
<evidence type="ECO:0000313" key="3">
    <source>
        <dbReference type="Proteomes" id="UP001158576"/>
    </source>
</evidence>
<dbReference type="Proteomes" id="UP001158576">
    <property type="component" value="Chromosome PAR"/>
</dbReference>
<protein>
    <submittedName>
        <fullName evidence="2">Oidioi.mRNA.OKI2018_I69.PAR.g9732.t1.cds</fullName>
    </submittedName>
</protein>
<dbReference type="SUPFAM" id="SSF81631">
    <property type="entry name" value="PAP/OAS1 substrate-binding domain"/>
    <property type="match status" value="1"/>
</dbReference>
<dbReference type="EMBL" id="OU015568">
    <property type="protein sequence ID" value="CAG5080897.1"/>
    <property type="molecule type" value="Genomic_DNA"/>
</dbReference>
<feature type="domain" description="Poly(A) RNA polymerase mitochondrial-like central palm" evidence="1">
    <location>
        <begin position="140"/>
        <end position="275"/>
    </location>
</feature>
<dbReference type="Gene3D" id="1.10.1410.10">
    <property type="match status" value="1"/>
</dbReference>
<organism evidence="2 3">
    <name type="scientific">Oikopleura dioica</name>
    <name type="common">Tunicate</name>
    <dbReference type="NCBI Taxonomy" id="34765"/>
    <lineage>
        <taxon>Eukaryota</taxon>
        <taxon>Metazoa</taxon>
        <taxon>Chordata</taxon>
        <taxon>Tunicata</taxon>
        <taxon>Appendicularia</taxon>
        <taxon>Copelata</taxon>
        <taxon>Oikopleuridae</taxon>
        <taxon>Oikopleura</taxon>
    </lineage>
</organism>
<reference evidence="2 3" key="1">
    <citation type="submission" date="2021-04" db="EMBL/GenBank/DDBJ databases">
        <authorList>
            <person name="Bliznina A."/>
        </authorList>
    </citation>
    <scope>NUCLEOTIDE SEQUENCE [LARGE SCALE GENOMIC DNA]</scope>
</reference>
<dbReference type="Pfam" id="PF22600">
    <property type="entry name" value="MTPAP-like_central"/>
    <property type="match status" value="1"/>
</dbReference>
<accession>A0ABN7RR96</accession>
<proteinExistence type="predicted"/>
<dbReference type="SUPFAM" id="SSF81301">
    <property type="entry name" value="Nucleotidyltransferase"/>
    <property type="match status" value="1"/>
</dbReference>
<dbReference type="InterPro" id="IPR043519">
    <property type="entry name" value="NT_sf"/>
</dbReference>
<dbReference type="InterPro" id="IPR054708">
    <property type="entry name" value="MTPAP-like_central"/>
</dbReference>
<keyword evidence="3" id="KW-1185">Reference proteome</keyword>
<dbReference type="PANTHER" id="PTHR23092:SF15">
    <property type="entry name" value="INACTIVE NON-CANONICAL POLY(A) RNA POLYMERASE PROTEIN TRF4-2-RELATED"/>
    <property type="match status" value="1"/>
</dbReference>
<name>A0ABN7RR96_OIKDI</name>
<sequence length="358" mass="40288">MFHFEQHQATVYLTSEQDADLMDSNIPWIQPEQFCPATDLWQRLWEIVEKGENGENGGSAQNAPQNTNIKGYAEHSAAELADLRRKKLERLNSVGINELSPLTRVAFGGVPVSPLPRHEAGLPVWALPTRTRYLPGFDGLHDEILDYYRWIQQTPEEYIMRYEVVSRVQQVIAKLFPGSKVEIYGSFQTRLNLPTSDIDMVICDFESSNLNQQPYEALRIALIEAKIAEPLTLKVLMGASVPIVKMRDLLSDIKVDISFNVKTGIQSVSLIKTFIREYQVLPVLVLVLKQFLLQQNLNEVWTGGISSYGLILMVLCFLQNHPRGAQATSPENANLGLLLIEFLSSTAKTTVMKTALSE</sequence>